<accession>A0ACC0LME5</accession>
<protein>
    <submittedName>
        <fullName evidence="1">Uncharacterized protein</fullName>
    </submittedName>
</protein>
<dbReference type="EMBL" id="CM046398">
    <property type="protein sequence ID" value="KAI8529799.1"/>
    <property type="molecule type" value="Genomic_DNA"/>
</dbReference>
<evidence type="ECO:0000313" key="2">
    <source>
        <dbReference type="Proteomes" id="UP001062846"/>
    </source>
</evidence>
<organism evidence="1 2">
    <name type="scientific">Rhododendron molle</name>
    <name type="common">Chinese azalea</name>
    <name type="synonym">Azalea mollis</name>
    <dbReference type="NCBI Taxonomy" id="49168"/>
    <lineage>
        <taxon>Eukaryota</taxon>
        <taxon>Viridiplantae</taxon>
        <taxon>Streptophyta</taxon>
        <taxon>Embryophyta</taxon>
        <taxon>Tracheophyta</taxon>
        <taxon>Spermatophyta</taxon>
        <taxon>Magnoliopsida</taxon>
        <taxon>eudicotyledons</taxon>
        <taxon>Gunneridae</taxon>
        <taxon>Pentapetalae</taxon>
        <taxon>asterids</taxon>
        <taxon>Ericales</taxon>
        <taxon>Ericaceae</taxon>
        <taxon>Ericoideae</taxon>
        <taxon>Rhodoreae</taxon>
        <taxon>Rhododendron</taxon>
    </lineage>
</organism>
<evidence type="ECO:0000313" key="1">
    <source>
        <dbReference type="EMBL" id="KAI8529799.1"/>
    </source>
</evidence>
<reference evidence="1" key="1">
    <citation type="submission" date="2022-02" db="EMBL/GenBank/DDBJ databases">
        <title>Plant Genome Project.</title>
        <authorList>
            <person name="Zhang R.-G."/>
        </authorList>
    </citation>
    <scope>NUCLEOTIDE SEQUENCE</scope>
    <source>
        <strain evidence="1">AT1</strain>
    </source>
</reference>
<sequence>MSLCWCSRRRFAPTLSHCGEGCLEFSWAGSWPDCTQFLASPDRLGSFVGGDVGRADSFDERAFFKSISVKEAPGRVGWYYFTERPGEGELVTELPTVNKNWKDKFFFVSGGGWELPDWEVGTYTPQIPSRWGVPITNYEESEDKGMAPKMDKAHL</sequence>
<gene>
    <name evidence="1" type="ORF">RHMOL_Rhmol11G0001800</name>
</gene>
<keyword evidence="2" id="KW-1185">Reference proteome</keyword>
<comment type="caution">
    <text evidence="1">The sequence shown here is derived from an EMBL/GenBank/DDBJ whole genome shotgun (WGS) entry which is preliminary data.</text>
</comment>
<dbReference type="Proteomes" id="UP001062846">
    <property type="component" value="Chromosome 11"/>
</dbReference>
<proteinExistence type="predicted"/>
<name>A0ACC0LME5_RHOML</name>